<gene>
    <name evidence="3" type="ORF">C8D93_101164</name>
</gene>
<dbReference type="InterPro" id="IPR000253">
    <property type="entry name" value="FHA_dom"/>
</dbReference>
<evidence type="ECO:0000259" key="2">
    <source>
        <dbReference type="PROSITE" id="PS50006"/>
    </source>
</evidence>
<dbReference type="Gene3D" id="2.60.200.20">
    <property type="match status" value="2"/>
</dbReference>
<dbReference type="Pfam" id="PF00498">
    <property type="entry name" value="FHA"/>
    <property type="match status" value="1"/>
</dbReference>
<evidence type="ECO:0000313" key="4">
    <source>
        <dbReference type="Proteomes" id="UP000248330"/>
    </source>
</evidence>
<comment type="caution">
    <text evidence="3">The sequence shown here is derived from an EMBL/GenBank/DDBJ whole genome shotgun (WGS) entry which is preliminary data.</text>
</comment>
<proteinExistence type="predicted"/>
<accession>A0A318EE88</accession>
<dbReference type="EMBL" id="QICN01000001">
    <property type="protein sequence ID" value="PXV71123.1"/>
    <property type="molecule type" value="Genomic_DNA"/>
</dbReference>
<dbReference type="InterPro" id="IPR008984">
    <property type="entry name" value="SMAD_FHA_dom_sf"/>
</dbReference>
<dbReference type="PROSITE" id="PS50006">
    <property type="entry name" value="FHA_DOMAIN"/>
    <property type="match status" value="1"/>
</dbReference>
<dbReference type="SUPFAM" id="SSF49879">
    <property type="entry name" value="SMAD/FHA domain"/>
    <property type="match status" value="2"/>
</dbReference>
<dbReference type="OrthoDB" id="151099at2"/>
<organism evidence="3 4">
    <name type="scientific">Sinimarinibacterium flocculans</name>
    <dbReference type="NCBI Taxonomy" id="985250"/>
    <lineage>
        <taxon>Bacteria</taxon>
        <taxon>Pseudomonadati</taxon>
        <taxon>Pseudomonadota</taxon>
        <taxon>Gammaproteobacteria</taxon>
        <taxon>Nevskiales</taxon>
        <taxon>Nevskiaceae</taxon>
        <taxon>Sinimarinibacterium</taxon>
    </lineage>
</organism>
<dbReference type="RefSeq" id="WP_110263272.1">
    <property type="nucleotide sequence ID" value="NZ_CAKZQT010000031.1"/>
</dbReference>
<keyword evidence="4" id="KW-1185">Reference proteome</keyword>
<dbReference type="InterPro" id="IPR050923">
    <property type="entry name" value="Cell_Proc_Reg/RNA_Proc"/>
</dbReference>
<protein>
    <submittedName>
        <fullName evidence="3">FHA domain-containing protein</fullName>
    </submittedName>
</protein>
<feature type="domain" description="FHA" evidence="2">
    <location>
        <begin position="23"/>
        <end position="72"/>
    </location>
</feature>
<sequence length="238" mass="25027">MGKLIVTDSSGKNSEVELTKERITIGRHADNDIPLADKAVSGHHAVVITILQDSFLEDLDSTNGTQVNGKAIAKHPLSHGDVISIGRNTLRYEGEAGVDDDFERTMILKPGQFGAAFDAQVSQAADAPPAAAPAATAARPTPPPSAKPMLGKLRVASGPNAGKELELSKALTTIGKPGVQVAAVTRRADGYYIVHVGGDSGSQRPLLNGQPIDTQARKLQHNDTVELVGTRMTFLLEA</sequence>
<name>A0A318EE88_9GAMM</name>
<dbReference type="AlphaFoldDB" id="A0A318EE88"/>
<dbReference type="PANTHER" id="PTHR23308">
    <property type="entry name" value="NUCLEAR INHIBITOR OF PROTEIN PHOSPHATASE-1"/>
    <property type="match status" value="1"/>
</dbReference>
<feature type="region of interest" description="Disordered" evidence="1">
    <location>
        <begin position="127"/>
        <end position="146"/>
    </location>
</feature>
<reference evidence="3 4" key="1">
    <citation type="submission" date="2018-04" db="EMBL/GenBank/DDBJ databases">
        <title>Genomic Encyclopedia of Type Strains, Phase IV (KMG-IV): sequencing the most valuable type-strain genomes for metagenomic binning, comparative biology and taxonomic classification.</title>
        <authorList>
            <person name="Goeker M."/>
        </authorList>
    </citation>
    <scope>NUCLEOTIDE SEQUENCE [LARGE SCALE GENOMIC DNA]</scope>
    <source>
        <strain evidence="3 4">DSM 104150</strain>
    </source>
</reference>
<dbReference type="Proteomes" id="UP000248330">
    <property type="component" value="Unassembled WGS sequence"/>
</dbReference>
<evidence type="ECO:0000313" key="3">
    <source>
        <dbReference type="EMBL" id="PXV71123.1"/>
    </source>
</evidence>
<dbReference type="CDD" id="cd00060">
    <property type="entry name" value="FHA"/>
    <property type="match status" value="2"/>
</dbReference>
<feature type="compositionally biased region" description="Low complexity" evidence="1">
    <location>
        <begin position="127"/>
        <end position="139"/>
    </location>
</feature>
<evidence type="ECO:0000256" key="1">
    <source>
        <dbReference type="SAM" id="MobiDB-lite"/>
    </source>
</evidence>
<dbReference type="SMART" id="SM00240">
    <property type="entry name" value="FHA"/>
    <property type="match status" value="1"/>
</dbReference>